<evidence type="ECO:0000256" key="10">
    <source>
        <dbReference type="ARBA" id="ARBA00048523"/>
    </source>
</evidence>
<dbReference type="NCBIfam" id="TIGR01488">
    <property type="entry name" value="HAD-SF-IB"/>
    <property type="match status" value="1"/>
</dbReference>
<keyword evidence="7" id="KW-0460">Magnesium</keyword>
<dbReference type="Gene3D" id="3.40.50.1000">
    <property type="entry name" value="HAD superfamily/HAD-like"/>
    <property type="match status" value="1"/>
</dbReference>
<organism evidence="11 12">
    <name type="scientific">Rouxiella chamberiensis</name>
    <dbReference type="NCBI Taxonomy" id="1513468"/>
    <lineage>
        <taxon>Bacteria</taxon>
        <taxon>Pseudomonadati</taxon>
        <taxon>Pseudomonadota</taxon>
        <taxon>Gammaproteobacteria</taxon>
        <taxon>Enterobacterales</taxon>
        <taxon>Yersiniaceae</taxon>
        <taxon>Rouxiella</taxon>
    </lineage>
</organism>
<comment type="catalytic activity">
    <reaction evidence="10">
        <text>O-phospho-D-serine + H2O = D-serine + phosphate</text>
        <dbReference type="Rhea" id="RHEA:24873"/>
        <dbReference type="ChEBI" id="CHEBI:15377"/>
        <dbReference type="ChEBI" id="CHEBI:35247"/>
        <dbReference type="ChEBI" id="CHEBI:43474"/>
        <dbReference type="ChEBI" id="CHEBI:58680"/>
        <dbReference type="EC" id="3.1.3.3"/>
    </reaction>
</comment>
<comment type="catalytic activity">
    <reaction evidence="9">
        <text>O-phospho-L-serine + H2O = L-serine + phosphate</text>
        <dbReference type="Rhea" id="RHEA:21208"/>
        <dbReference type="ChEBI" id="CHEBI:15377"/>
        <dbReference type="ChEBI" id="CHEBI:33384"/>
        <dbReference type="ChEBI" id="CHEBI:43474"/>
        <dbReference type="ChEBI" id="CHEBI:57524"/>
        <dbReference type="EC" id="3.1.3.3"/>
    </reaction>
</comment>
<dbReference type="Gene3D" id="1.10.150.210">
    <property type="entry name" value="Phosphoserine phosphatase, domain 2"/>
    <property type="match status" value="1"/>
</dbReference>
<keyword evidence="8" id="KW-0718">Serine biosynthesis</keyword>
<evidence type="ECO:0000313" key="12">
    <source>
        <dbReference type="Proteomes" id="UP001164712"/>
    </source>
</evidence>
<gene>
    <name evidence="11" type="ORF">O1V66_04050</name>
</gene>
<sequence>MDVIFDFDFTLLPEESTVEVLKLALAAEPDRDILMQRLADIAPKALAGKASFAENLFMLQMARRVRKAHVGEYVERNKSRLLPVFHGLFDDLRKADVNIHIISGGYEEWIKPLAAEWGISPDNVIGNRFVWWRNNVIGLRPSPLWSSKKSKTFIVDALRKKKKINSPALIIGDGTADRDVWSRGAVRWCIIAEYFNKESLEEGELCSRAATPEEMCQSVLRIVRERSESPVPVMN</sequence>
<evidence type="ECO:0000256" key="7">
    <source>
        <dbReference type="ARBA" id="ARBA00022842"/>
    </source>
</evidence>
<dbReference type="InterPro" id="IPR023214">
    <property type="entry name" value="HAD_sf"/>
</dbReference>
<dbReference type="PANTHER" id="PTHR43344:SF2">
    <property type="entry name" value="PHOSPHOSERINE PHOSPHATASE"/>
    <property type="match status" value="1"/>
</dbReference>
<evidence type="ECO:0000313" key="11">
    <source>
        <dbReference type="EMBL" id="WAT01889.1"/>
    </source>
</evidence>
<dbReference type="InterPro" id="IPR036412">
    <property type="entry name" value="HAD-like_sf"/>
</dbReference>
<evidence type="ECO:0000256" key="1">
    <source>
        <dbReference type="ARBA" id="ARBA00001946"/>
    </source>
</evidence>
<keyword evidence="6" id="KW-0378">Hydrolase</keyword>
<keyword evidence="5" id="KW-0479">Metal-binding</keyword>
<dbReference type="InterPro" id="IPR050582">
    <property type="entry name" value="HAD-like_SerB"/>
</dbReference>
<dbReference type="RefSeq" id="WP_045047064.1">
    <property type="nucleotide sequence ID" value="NZ_CP114058.1"/>
</dbReference>
<keyword evidence="12" id="KW-1185">Reference proteome</keyword>
<evidence type="ECO:0000256" key="5">
    <source>
        <dbReference type="ARBA" id="ARBA00022723"/>
    </source>
</evidence>
<dbReference type="EC" id="3.1.3.3" evidence="3"/>
<keyword evidence="4" id="KW-0028">Amino-acid biosynthesis</keyword>
<evidence type="ECO:0000256" key="8">
    <source>
        <dbReference type="ARBA" id="ARBA00023299"/>
    </source>
</evidence>
<reference evidence="11" key="1">
    <citation type="submission" date="2022-12" db="EMBL/GenBank/DDBJ databases">
        <title>Complete genome sequence of an Australian strain of Rouxiella badensis DAR84756 and resolution of the R. badensis DSM100043 and R. chamberiensis DSM28324 genomes.</title>
        <authorList>
            <person name="Paul S."/>
            <person name="Anderson P.J."/>
            <person name="Maynard G."/>
            <person name="Dyall-Smith M."/>
            <person name="Kudinha T."/>
        </authorList>
    </citation>
    <scope>NUCLEOTIDE SEQUENCE</scope>
    <source>
        <strain evidence="11">DSM 28324</strain>
    </source>
</reference>
<evidence type="ECO:0000256" key="2">
    <source>
        <dbReference type="ARBA" id="ARBA00005135"/>
    </source>
</evidence>
<name>A0ABY7HR71_9GAMM</name>
<dbReference type="EMBL" id="CP114058">
    <property type="protein sequence ID" value="WAT01889.1"/>
    <property type="molecule type" value="Genomic_DNA"/>
</dbReference>
<evidence type="ECO:0000256" key="3">
    <source>
        <dbReference type="ARBA" id="ARBA00012640"/>
    </source>
</evidence>
<dbReference type="SUPFAM" id="SSF56784">
    <property type="entry name" value="HAD-like"/>
    <property type="match status" value="1"/>
</dbReference>
<dbReference type="Pfam" id="PF12710">
    <property type="entry name" value="HAD"/>
    <property type="match status" value="1"/>
</dbReference>
<protein>
    <recommendedName>
        <fullName evidence="3">phosphoserine phosphatase</fullName>
        <ecNumber evidence="3">3.1.3.3</ecNumber>
    </recommendedName>
</protein>
<evidence type="ECO:0000256" key="9">
    <source>
        <dbReference type="ARBA" id="ARBA00048138"/>
    </source>
</evidence>
<dbReference type="Proteomes" id="UP001164712">
    <property type="component" value="Chromosome"/>
</dbReference>
<dbReference type="PANTHER" id="PTHR43344">
    <property type="entry name" value="PHOSPHOSERINE PHOSPHATASE"/>
    <property type="match status" value="1"/>
</dbReference>
<comment type="cofactor">
    <cofactor evidence="1">
        <name>Mg(2+)</name>
        <dbReference type="ChEBI" id="CHEBI:18420"/>
    </cofactor>
</comment>
<proteinExistence type="predicted"/>
<evidence type="ECO:0000256" key="6">
    <source>
        <dbReference type="ARBA" id="ARBA00022801"/>
    </source>
</evidence>
<comment type="pathway">
    <text evidence="2">Amino-acid biosynthesis; L-serine biosynthesis; L-serine from 3-phospho-D-glycerate: step 3/3.</text>
</comment>
<accession>A0ABY7HR71</accession>
<evidence type="ECO:0000256" key="4">
    <source>
        <dbReference type="ARBA" id="ARBA00022605"/>
    </source>
</evidence>